<sequence>MAPRPDLGAPLAEWAAAEIRESLEDVLHCRRQLQESVSGNAEQDVSASPIKAGIKREGDSSTASEHIAKAARTPDGRSVTSPSPSSAHTDSFTEAAVTSSVSDILSNLKEEMVTLKEKQDGELAALQERVTALEQKQEIQNASNEFLQTRRALNDAYNAYLLLGGYIYDDQAQEAQEAPAALIERIDAANDRICAAQRDLQGADAGNAVKQSASPPPSSRQGIKRQGDPATATASASSVKIARTADGTDAASSLSRTDQPVPVASGTINESETVARKLAALYKQYYDAKAALNERITALEESE</sequence>
<reference evidence="3 4" key="1">
    <citation type="journal article" date="2018" name="Mol. Biol. Evol.">
        <title>Broad Genomic Sampling Reveals a Smut Pathogenic Ancestry of the Fungal Clade Ustilaginomycotina.</title>
        <authorList>
            <person name="Kijpornyongpan T."/>
            <person name="Mondo S.J."/>
            <person name="Barry K."/>
            <person name="Sandor L."/>
            <person name="Lee J."/>
            <person name="Lipzen A."/>
            <person name="Pangilinan J."/>
            <person name="LaButti K."/>
            <person name="Hainaut M."/>
            <person name="Henrissat B."/>
            <person name="Grigoriev I.V."/>
            <person name="Spatafora J.W."/>
            <person name="Aime M.C."/>
        </authorList>
    </citation>
    <scope>NUCLEOTIDE SEQUENCE [LARGE SCALE GENOMIC DNA]</scope>
    <source>
        <strain evidence="3 4">MCA 4186</strain>
    </source>
</reference>
<feature type="compositionally biased region" description="Polar residues" evidence="2">
    <location>
        <begin position="78"/>
        <end position="94"/>
    </location>
</feature>
<evidence type="ECO:0000313" key="4">
    <source>
        <dbReference type="Proteomes" id="UP000245946"/>
    </source>
</evidence>
<feature type="compositionally biased region" description="Polar residues" evidence="2">
    <location>
        <begin position="35"/>
        <end position="46"/>
    </location>
</feature>
<dbReference type="AlphaFoldDB" id="A0A316Z4X2"/>
<dbReference type="GeneID" id="37273005"/>
<evidence type="ECO:0000256" key="1">
    <source>
        <dbReference type="SAM" id="Coils"/>
    </source>
</evidence>
<name>A0A316Z4X2_9BASI</name>
<accession>A0A316Z4X2</accession>
<dbReference type="RefSeq" id="XP_025596287.1">
    <property type="nucleotide sequence ID" value="XM_025745461.1"/>
</dbReference>
<feature type="region of interest" description="Disordered" evidence="2">
    <location>
        <begin position="35"/>
        <end position="94"/>
    </location>
</feature>
<feature type="compositionally biased region" description="Basic and acidic residues" evidence="2">
    <location>
        <begin position="66"/>
        <end position="75"/>
    </location>
</feature>
<feature type="region of interest" description="Disordered" evidence="2">
    <location>
        <begin position="204"/>
        <end position="269"/>
    </location>
</feature>
<organism evidence="3 4">
    <name type="scientific">Tilletiopsis washingtonensis</name>
    <dbReference type="NCBI Taxonomy" id="58919"/>
    <lineage>
        <taxon>Eukaryota</taxon>
        <taxon>Fungi</taxon>
        <taxon>Dikarya</taxon>
        <taxon>Basidiomycota</taxon>
        <taxon>Ustilaginomycotina</taxon>
        <taxon>Exobasidiomycetes</taxon>
        <taxon>Entylomatales</taxon>
        <taxon>Entylomatales incertae sedis</taxon>
        <taxon>Tilletiopsis</taxon>
    </lineage>
</organism>
<protein>
    <submittedName>
        <fullName evidence="3">Uncharacterized protein</fullName>
    </submittedName>
</protein>
<evidence type="ECO:0000256" key="2">
    <source>
        <dbReference type="SAM" id="MobiDB-lite"/>
    </source>
</evidence>
<feature type="coiled-coil region" evidence="1">
    <location>
        <begin position="116"/>
        <end position="143"/>
    </location>
</feature>
<dbReference type="EMBL" id="KZ819301">
    <property type="protein sequence ID" value="PWN96008.1"/>
    <property type="molecule type" value="Genomic_DNA"/>
</dbReference>
<dbReference type="Proteomes" id="UP000245946">
    <property type="component" value="Unassembled WGS sequence"/>
</dbReference>
<keyword evidence="4" id="KW-1185">Reference proteome</keyword>
<keyword evidence="1" id="KW-0175">Coiled coil</keyword>
<proteinExistence type="predicted"/>
<gene>
    <name evidence="3" type="ORF">FA09DRAFT_362324</name>
</gene>
<evidence type="ECO:0000313" key="3">
    <source>
        <dbReference type="EMBL" id="PWN96008.1"/>
    </source>
</evidence>